<dbReference type="RefSeq" id="YP_007236320.2">
    <property type="nucleotide sequence ID" value="NC_019911.2"/>
</dbReference>
<dbReference type="RefSeq" id="YP_007236317.2">
    <property type="nucleotide sequence ID" value="NC_019911.2"/>
</dbReference>
<keyword evidence="2" id="KW-1185">Reference proteome</keyword>
<reference evidence="1 2" key="1">
    <citation type="submission" date="2012-06" db="EMBL/GenBank/DDBJ databases">
        <title>Genomic characterization of five bacteriophages specific for Yersinia species.</title>
        <authorList>
            <person name="Skurnik M."/>
            <person name="Nawaz A."/>
            <person name="Happonen L."/>
            <person name="Butcher S."/>
            <person name="Mattinen L."/>
        </authorList>
    </citation>
    <scope>NUCLEOTIDE SEQUENCE [LARGE SCALE GENOMIC DNA]</scope>
</reference>
<dbReference type="KEGG" id="vg:14295970"/>
<organism evidence="1 2">
    <name type="scientific">Yersinia phage phi80-18</name>
    <dbReference type="NCBI Taxonomy" id="1206559"/>
    <lineage>
        <taxon>Viruses</taxon>
        <taxon>Duplodnaviria</taxon>
        <taxon>Heunggongvirae</taxon>
        <taxon>Uroviricota</taxon>
        <taxon>Caudoviricetes</taxon>
        <taxon>Autographivirales</taxon>
        <taxon>Autonotataviridae</taxon>
        <taxon>Melnykvirinae</taxon>
        <taxon>Pokrovskaiavirus</taxon>
        <taxon>Pokrovskaiavirus pv8018</taxon>
    </lineage>
</organism>
<proteinExistence type="predicted"/>
<gene>
    <name evidence="1" type="primary">g17</name>
    <name evidence="1" type="ORF">BN109_014</name>
</gene>
<sequence length="64" mass="7783">MVNLHIIFRRRLTDFLFNPKRPNEVTFKNVYITHRTGGLEVKHNDGKVYIYSWHTLNRVRTEHC</sequence>
<dbReference type="GeneID" id="14295970"/>
<evidence type="ECO:0000313" key="2">
    <source>
        <dbReference type="Proteomes" id="UP000002905"/>
    </source>
</evidence>
<dbReference type="KEGG" id="vg:14295967"/>
<name>I7J420_9CAUD</name>
<dbReference type="EMBL" id="HE956710">
    <property type="protein sequence ID" value="CCI88853.2"/>
    <property type="molecule type" value="Genomic_DNA"/>
</dbReference>
<accession>I7J420</accession>
<dbReference type="Proteomes" id="UP000002905">
    <property type="component" value="Segment"/>
</dbReference>
<protein>
    <submittedName>
        <fullName evidence="1">Uncharacterized protein</fullName>
    </submittedName>
</protein>
<evidence type="ECO:0000313" key="1">
    <source>
        <dbReference type="EMBL" id="CCI88853.2"/>
    </source>
</evidence>